<keyword evidence="2" id="KW-0472">Membrane</keyword>
<organism evidence="3 4">
    <name type="scientific">Pseudobutyrivibrio xylanivorans</name>
    <dbReference type="NCBI Taxonomy" id="185007"/>
    <lineage>
        <taxon>Bacteria</taxon>
        <taxon>Bacillati</taxon>
        <taxon>Bacillota</taxon>
        <taxon>Clostridia</taxon>
        <taxon>Lachnospirales</taxon>
        <taxon>Lachnospiraceae</taxon>
        <taxon>Pseudobutyrivibrio</taxon>
    </lineage>
</organism>
<dbReference type="InterPro" id="IPR027417">
    <property type="entry name" value="P-loop_NTPase"/>
</dbReference>
<accession>A0A1G5RRF1</accession>
<evidence type="ECO:0000313" key="4">
    <source>
        <dbReference type="Proteomes" id="UP000199428"/>
    </source>
</evidence>
<dbReference type="Proteomes" id="UP000199428">
    <property type="component" value="Unassembled WGS sequence"/>
</dbReference>
<dbReference type="EMBL" id="FMWK01000001">
    <property type="protein sequence ID" value="SCZ76438.1"/>
    <property type="molecule type" value="Genomic_DNA"/>
</dbReference>
<reference evidence="3 4" key="1">
    <citation type="submission" date="2016-10" db="EMBL/GenBank/DDBJ databases">
        <authorList>
            <person name="de Groot N.N."/>
        </authorList>
    </citation>
    <scope>NUCLEOTIDE SEQUENCE [LARGE SCALE GENOMIC DNA]</scope>
    <source>
        <strain evidence="3 4">DSM 10317</strain>
    </source>
</reference>
<proteinExistence type="predicted"/>
<dbReference type="PANTHER" id="PTHR41259">
    <property type="entry name" value="DOUBLE-STRAND BREAK REPAIR RAD50 ATPASE, PUTATIVE-RELATED"/>
    <property type="match status" value="1"/>
</dbReference>
<dbReference type="Gene3D" id="3.40.50.300">
    <property type="entry name" value="P-loop containing nucleotide triphosphate hydrolases"/>
    <property type="match status" value="2"/>
</dbReference>
<evidence type="ECO:0000256" key="2">
    <source>
        <dbReference type="SAM" id="Phobius"/>
    </source>
</evidence>
<sequence>MKIISCYIAHFGKIKNFRYDFEDGFNSIMQENGWGKTTFSVFMKAMFYGLEYSPNTKKKLLDRNHYLPWDGSICGGNIVFSAKGKEYRIERTFGQTDKDDKFALYDNVTGLLSDDYSENIGEELFRVDRDSFEKSVYIPQTSLATAMTDSLNAKMGNLAAAKDDISNFDVALKSVKDAKSNYTRNSKVNPGKLVSVKQEISRCREEYEKLPAIEESVEAMSCLVEEKQDNIDKLAAEKAKLAETIQLQSKREQELGAYRIHKENLSNELASLESLKKFFEAGVPSDDEIAVLEQTERDLAVHERAVKVLEDEQEKEPPVFDKPFENKIPDESEIALWNKMAANLSELRAKAEHAKLSEESSRQLTELKFFFDKLVPTDEQLAHIEHQTTLITGISARVDQSNERLITLIAERDAEEKHSKSKSISVWHILGTILLVIFILIGLVFTRYIDDQIGRIIEIGSFVAVILDLVLLFITGRRAYKKKMETAEEYRERIKEEEDALEISKLELRELEEECEEFLSHFLLTRASTMQENVYEIRRKLDQYRHLLAEEQSRHQEAEGTLDELADLQLELYTKIQPFASAYGINLYDMGGEYEFLSQLKKDAQRFIDYLAKQEELARHENTIRTVSADINNILKKYPVDENLGRAEKVQEISIKKKEYQAVSERVKKLNEEIARFEAEHDLNEQVLSVDDLQQQQTAIDEQIMELNRQIIQEKDNLSQALEEVERLADISEQIERLEEQEKEYKKNADILAKTEEFLQKSRESFLSKYMQPLQNGLHKYLSLLDSPDGTKSGYAIDDFELDMDLNIKLSYSGSTKSAEYLSQGYQDLVALCSRLALVDVLYADEKPILILDDPFTNLDDKKIKESLKLLHKISDDRQTVYFTCHDSRL</sequence>
<keyword evidence="2" id="KW-0812">Transmembrane</keyword>
<dbReference type="SUPFAM" id="SSF52540">
    <property type="entry name" value="P-loop containing nucleoside triphosphate hydrolases"/>
    <property type="match status" value="1"/>
</dbReference>
<protein>
    <submittedName>
        <fullName evidence="3">Uncharacterized protein YhaN</fullName>
    </submittedName>
</protein>
<evidence type="ECO:0000313" key="3">
    <source>
        <dbReference type="EMBL" id="SCZ76438.1"/>
    </source>
</evidence>
<feature type="coiled-coil region" evidence="1">
    <location>
        <begin position="653"/>
        <end position="755"/>
    </location>
</feature>
<feature type="transmembrane region" description="Helical" evidence="2">
    <location>
        <begin position="455"/>
        <end position="474"/>
    </location>
</feature>
<evidence type="ECO:0000256" key="1">
    <source>
        <dbReference type="SAM" id="Coils"/>
    </source>
</evidence>
<dbReference type="AlphaFoldDB" id="A0A1G5RRF1"/>
<keyword evidence="1" id="KW-0175">Coiled coil</keyword>
<keyword evidence="2" id="KW-1133">Transmembrane helix</keyword>
<feature type="transmembrane region" description="Helical" evidence="2">
    <location>
        <begin position="426"/>
        <end position="449"/>
    </location>
</feature>
<dbReference type="PANTHER" id="PTHR41259:SF1">
    <property type="entry name" value="DOUBLE-STRAND BREAK REPAIR RAD50 ATPASE, PUTATIVE-RELATED"/>
    <property type="match status" value="1"/>
</dbReference>
<dbReference type="CDD" id="cd00267">
    <property type="entry name" value="ABC_ATPase"/>
    <property type="match status" value="1"/>
</dbReference>
<name>A0A1G5RRF1_PSEXY</name>
<dbReference type="RefSeq" id="WP_090160710.1">
    <property type="nucleotide sequence ID" value="NZ_FMWK01000001.1"/>
</dbReference>
<feature type="coiled-coil region" evidence="1">
    <location>
        <begin position="217"/>
        <end position="312"/>
    </location>
</feature>
<gene>
    <name evidence="3" type="ORF">SAMN02910350_00254</name>
</gene>
<feature type="coiled-coil region" evidence="1">
    <location>
        <begin position="477"/>
        <end position="568"/>
    </location>
</feature>